<dbReference type="STRING" id="2518989.IMCC3088_2096"/>
<dbReference type="SUPFAM" id="SSF81296">
    <property type="entry name" value="E set domains"/>
    <property type="match status" value="1"/>
</dbReference>
<dbReference type="Pfam" id="PF08770">
    <property type="entry name" value="SoxZ"/>
    <property type="match status" value="1"/>
</dbReference>
<dbReference type="InterPro" id="IPR014756">
    <property type="entry name" value="Ig_E-set"/>
</dbReference>
<protein>
    <submittedName>
        <fullName evidence="1">Sulfur oxidation protein SoxZ</fullName>
    </submittedName>
</protein>
<dbReference type="EMBL" id="AEIG01000062">
    <property type="protein sequence ID" value="EGG29176.1"/>
    <property type="molecule type" value="Genomic_DNA"/>
</dbReference>
<dbReference type="InterPro" id="IPR013783">
    <property type="entry name" value="Ig-like_fold"/>
</dbReference>
<sequence>MSDHARSEEIENYRPRTRTRLRLKEGDTAADNVLSVMTMVVHPMTPGIERDAEDNPVLKDGKVSILAHKTHHLIDWECKINGEVVLAADLSGSVSKDPIINFAIRGVEGGDTFTLSWTDNQGYSDTEEQVVKSRKKK</sequence>
<name>F3L3A4_9GAMM</name>
<reference evidence="1 2" key="1">
    <citation type="journal article" date="2011" name="J. Bacteriol.">
        <title>Genome sequence of strain IMCC3088, a proteorhodopsin-containing marine bacterium belonging to the OM60/NOR5 clade.</title>
        <authorList>
            <person name="Jang Y."/>
            <person name="Oh H.M."/>
            <person name="Kang I."/>
            <person name="Lee K."/>
            <person name="Yang S.J."/>
            <person name="Cho J.C."/>
        </authorList>
    </citation>
    <scope>NUCLEOTIDE SEQUENCE [LARGE SCALE GENOMIC DNA]</scope>
    <source>
        <strain evidence="1 2">IMCC3088</strain>
    </source>
</reference>
<dbReference type="OrthoDB" id="9795530at2"/>
<keyword evidence="2" id="KW-1185">Reference proteome</keyword>
<dbReference type="RefSeq" id="WP_009576271.1">
    <property type="nucleotide sequence ID" value="NZ_AEIG01000062.1"/>
</dbReference>
<comment type="caution">
    <text evidence="1">The sequence shown here is derived from an EMBL/GenBank/DDBJ whole genome shotgun (WGS) entry which is preliminary data.</text>
</comment>
<evidence type="ECO:0000313" key="1">
    <source>
        <dbReference type="EMBL" id="EGG29176.1"/>
    </source>
</evidence>
<organism evidence="1 2">
    <name type="scientific">Aequoribacter fuscus</name>
    <dbReference type="NCBI Taxonomy" id="2518989"/>
    <lineage>
        <taxon>Bacteria</taxon>
        <taxon>Pseudomonadati</taxon>
        <taxon>Pseudomonadota</taxon>
        <taxon>Gammaproteobacteria</taxon>
        <taxon>Cellvibrionales</taxon>
        <taxon>Halieaceae</taxon>
        <taxon>Aequoribacter</taxon>
    </lineage>
</organism>
<proteinExistence type="predicted"/>
<dbReference type="InterPro" id="IPR014880">
    <property type="entry name" value="SoxZ_dom"/>
</dbReference>
<dbReference type="Gene3D" id="2.60.40.10">
    <property type="entry name" value="Immunoglobulins"/>
    <property type="match status" value="1"/>
</dbReference>
<dbReference type="AlphaFoldDB" id="F3L3A4"/>
<dbReference type="Proteomes" id="UP000005615">
    <property type="component" value="Unassembled WGS sequence"/>
</dbReference>
<accession>F3L3A4</accession>
<evidence type="ECO:0000313" key="2">
    <source>
        <dbReference type="Proteomes" id="UP000005615"/>
    </source>
</evidence>
<gene>
    <name evidence="1" type="ORF">IMCC3088_2096</name>
</gene>